<dbReference type="Gene3D" id="1.10.3470.10">
    <property type="entry name" value="ABC transporter involved in vitamin B12 uptake, BtuC"/>
    <property type="match status" value="1"/>
</dbReference>
<evidence type="ECO:0000256" key="5">
    <source>
        <dbReference type="ARBA" id="ARBA00023136"/>
    </source>
</evidence>
<dbReference type="SUPFAM" id="SSF81345">
    <property type="entry name" value="ABC transporter involved in vitamin B12 uptake, BtuC"/>
    <property type="match status" value="2"/>
</dbReference>
<keyword evidence="3 6" id="KW-0812">Transmembrane</keyword>
<reference evidence="8" key="1">
    <citation type="submission" date="2020-08" db="EMBL/GenBank/DDBJ databases">
        <title>Complete genome sequence of Weissella confusa strain FS54 provides insights into metabolic potential.</title>
        <authorList>
            <person name="Fhoula I."/>
            <person name="Najjari A."/>
            <person name="Lekired A."/>
            <person name="Bessrour-Aouam N."/>
            <person name="Jaballah S."/>
            <person name="Klibi N."/>
            <person name="Ouzari H.-I."/>
        </authorList>
    </citation>
    <scope>NUCLEOTIDE SEQUENCE</scope>
    <source>
        <strain evidence="8">FS54</strain>
    </source>
</reference>
<comment type="subcellular location">
    <subcellularLocation>
        <location evidence="6">Cell membrane</location>
        <topology evidence="6">Multi-pass membrane protein</topology>
    </subcellularLocation>
    <subcellularLocation>
        <location evidence="1">Membrane</location>
        <topology evidence="1">Multi-pass membrane protein</topology>
    </subcellularLocation>
</comment>
<feature type="transmembrane region" description="Helical" evidence="7">
    <location>
        <begin position="121"/>
        <end position="138"/>
    </location>
</feature>
<dbReference type="AlphaFoldDB" id="A0A923SP79"/>
<sequence length="285" mass="30685">MVIIVALRAVGVILVTALLITPAASARLVVKRFQPMIWLSSFFGLISAFVGLFLSYTFDWPSGPAITDILFGNILAVSSGDLISSLVIGLIVIAVVTTFYRELYLTTFDRSYAQAQGIRANLFRNILVVLITGIAIAALMGIPYYWGAGVFGLLAALVINFISEHTPLKTDAAIGLTFSTFFALGTIIMTAGHSTTKLVIITLYREVNMSALLNFFHALGEYTFLQNALIAGAMIGLIAGIIGAFSILQGTALIGDAMSHAVLPLWMRCVIYVMQARQSSLCIMT</sequence>
<feature type="transmembrane region" description="Helical" evidence="7">
    <location>
        <begin position="144"/>
        <end position="162"/>
    </location>
</feature>
<accession>A0A923SP79</accession>
<dbReference type="InterPro" id="IPR037294">
    <property type="entry name" value="ABC_BtuC-like"/>
</dbReference>
<evidence type="ECO:0000256" key="6">
    <source>
        <dbReference type="RuleBase" id="RU003943"/>
    </source>
</evidence>
<dbReference type="EMBL" id="JACSZT010000021">
    <property type="protein sequence ID" value="MBC6499744.1"/>
    <property type="molecule type" value="Genomic_DNA"/>
</dbReference>
<evidence type="ECO:0000256" key="4">
    <source>
        <dbReference type="ARBA" id="ARBA00022989"/>
    </source>
</evidence>
<name>A0A923SP79_WEICO</name>
<dbReference type="Proteomes" id="UP000650485">
    <property type="component" value="Unassembled WGS sequence"/>
</dbReference>
<dbReference type="GO" id="GO:0010043">
    <property type="term" value="P:response to zinc ion"/>
    <property type="evidence" value="ECO:0007669"/>
    <property type="project" value="TreeGrafter"/>
</dbReference>
<evidence type="ECO:0000256" key="3">
    <source>
        <dbReference type="ARBA" id="ARBA00022692"/>
    </source>
</evidence>
<dbReference type="GO" id="GO:0055085">
    <property type="term" value="P:transmembrane transport"/>
    <property type="evidence" value="ECO:0007669"/>
    <property type="project" value="InterPro"/>
</dbReference>
<proteinExistence type="inferred from homology"/>
<feature type="transmembrane region" description="Helical" evidence="7">
    <location>
        <begin position="174"/>
        <end position="192"/>
    </location>
</feature>
<feature type="transmembrane region" description="Helical" evidence="7">
    <location>
        <begin position="37"/>
        <end position="58"/>
    </location>
</feature>
<evidence type="ECO:0000313" key="9">
    <source>
        <dbReference type="Proteomes" id="UP000650485"/>
    </source>
</evidence>
<dbReference type="PANTHER" id="PTHR30477">
    <property type="entry name" value="ABC-TRANSPORTER METAL-BINDING PROTEIN"/>
    <property type="match status" value="1"/>
</dbReference>
<feature type="transmembrane region" description="Helical" evidence="7">
    <location>
        <begin position="6"/>
        <end position="30"/>
    </location>
</feature>
<keyword evidence="6" id="KW-0813">Transport</keyword>
<dbReference type="InterPro" id="IPR001626">
    <property type="entry name" value="ABC_TroCD"/>
</dbReference>
<keyword evidence="5 7" id="KW-0472">Membrane</keyword>
<protein>
    <submittedName>
        <fullName evidence="8">Metal ABC transporter permease</fullName>
    </submittedName>
</protein>
<feature type="transmembrane region" description="Helical" evidence="7">
    <location>
        <begin position="228"/>
        <end position="248"/>
    </location>
</feature>
<evidence type="ECO:0000256" key="7">
    <source>
        <dbReference type="SAM" id="Phobius"/>
    </source>
</evidence>
<evidence type="ECO:0000256" key="2">
    <source>
        <dbReference type="ARBA" id="ARBA00008034"/>
    </source>
</evidence>
<keyword evidence="4 7" id="KW-1133">Transmembrane helix</keyword>
<dbReference type="PANTHER" id="PTHR30477:SF0">
    <property type="entry name" value="METAL TRANSPORT SYSTEM MEMBRANE PROTEIN TM_0125-RELATED"/>
    <property type="match status" value="1"/>
</dbReference>
<evidence type="ECO:0000313" key="8">
    <source>
        <dbReference type="EMBL" id="MBC6499744.1"/>
    </source>
</evidence>
<dbReference type="Pfam" id="PF00950">
    <property type="entry name" value="ABC-3"/>
    <property type="match status" value="3"/>
</dbReference>
<organism evidence="8 9">
    <name type="scientific">Weissella confusa</name>
    <name type="common">Lactobacillus confusus</name>
    <dbReference type="NCBI Taxonomy" id="1583"/>
    <lineage>
        <taxon>Bacteria</taxon>
        <taxon>Bacillati</taxon>
        <taxon>Bacillota</taxon>
        <taxon>Bacilli</taxon>
        <taxon>Lactobacillales</taxon>
        <taxon>Lactobacillaceae</taxon>
        <taxon>Weissella</taxon>
    </lineage>
</organism>
<comment type="similarity">
    <text evidence="2 6">Belongs to the ABC-3 integral membrane protein family.</text>
</comment>
<feature type="transmembrane region" description="Helical" evidence="7">
    <location>
        <begin position="70"/>
        <end position="100"/>
    </location>
</feature>
<dbReference type="GO" id="GO:0043190">
    <property type="term" value="C:ATP-binding cassette (ABC) transporter complex"/>
    <property type="evidence" value="ECO:0007669"/>
    <property type="project" value="InterPro"/>
</dbReference>
<comment type="caution">
    <text evidence="8">The sequence shown here is derived from an EMBL/GenBank/DDBJ whole genome shotgun (WGS) entry which is preliminary data.</text>
</comment>
<gene>
    <name evidence="8" type="ORF">H7R52_17445</name>
</gene>
<evidence type="ECO:0000256" key="1">
    <source>
        <dbReference type="ARBA" id="ARBA00004141"/>
    </source>
</evidence>